<dbReference type="EMBL" id="VTFT01000001">
    <property type="protein sequence ID" value="TYT25704.1"/>
    <property type="molecule type" value="Genomic_DNA"/>
</dbReference>
<protein>
    <submittedName>
        <fullName evidence="5">MFS transporter</fullName>
    </submittedName>
</protein>
<dbReference type="PANTHER" id="PTHR43596">
    <property type="entry name" value="ADP,ATP CARRIER PROTEIN"/>
    <property type="match status" value="1"/>
</dbReference>
<feature type="transmembrane region" description="Helical" evidence="4">
    <location>
        <begin position="257"/>
        <end position="276"/>
    </location>
</feature>
<evidence type="ECO:0000256" key="1">
    <source>
        <dbReference type="ARBA" id="ARBA00022692"/>
    </source>
</evidence>
<dbReference type="InterPro" id="IPR036259">
    <property type="entry name" value="MFS_trans_sf"/>
</dbReference>
<name>A0A5D4XNM6_9GAMM</name>
<feature type="transmembrane region" description="Helical" evidence="4">
    <location>
        <begin position="296"/>
        <end position="316"/>
    </location>
</feature>
<dbReference type="InterPro" id="IPR011701">
    <property type="entry name" value="MFS"/>
</dbReference>
<keyword evidence="3 4" id="KW-0472">Membrane</keyword>
<evidence type="ECO:0000256" key="2">
    <source>
        <dbReference type="ARBA" id="ARBA00022989"/>
    </source>
</evidence>
<dbReference type="Proteomes" id="UP000324973">
    <property type="component" value="Unassembled WGS sequence"/>
</dbReference>
<evidence type="ECO:0000313" key="6">
    <source>
        <dbReference type="Proteomes" id="UP000324973"/>
    </source>
</evidence>
<feature type="transmembrane region" description="Helical" evidence="4">
    <location>
        <begin position="81"/>
        <end position="103"/>
    </location>
</feature>
<evidence type="ECO:0000256" key="4">
    <source>
        <dbReference type="SAM" id="Phobius"/>
    </source>
</evidence>
<feature type="transmembrane region" description="Helical" evidence="4">
    <location>
        <begin position="27"/>
        <end position="44"/>
    </location>
</feature>
<organism evidence="5 6">
    <name type="scientific">Luteimonas viscosa</name>
    <dbReference type="NCBI Taxonomy" id="1132694"/>
    <lineage>
        <taxon>Bacteria</taxon>
        <taxon>Pseudomonadati</taxon>
        <taxon>Pseudomonadota</taxon>
        <taxon>Gammaproteobacteria</taxon>
        <taxon>Lysobacterales</taxon>
        <taxon>Lysobacteraceae</taxon>
        <taxon>Luteimonas</taxon>
    </lineage>
</organism>
<feature type="transmembrane region" description="Helical" evidence="4">
    <location>
        <begin position="110"/>
        <end position="129"/>
    </location>
</feature>
<proteinExistence type="predicted"/>
<feature type="transmembrane region" description="Helical" evidence="4">
    <location>
        <begin position="200"/>
        <end position="219"/>
    </location>
</feature>
<gene>
    <name evidence="5" type="ORF">FZO89_05220</name>
</gene>
<feature type="transmembrane region" description="Helical" evidence="4">
    <location>
        <begin position="408"/>
        <end position="436"/>
    </location>
</feature>
<keyword evidence="1 4" id="KW-0812">Transmembrane</keyword>
<dbReference type="GO" id="GO:0022857">
    <property type="term" value="F:transmembrane transporter activity"/>
    <property type="evidence" value="ECO:0007669"/>
    <property type="project" value="InterPro"/>
</dbReference>
<comment type="caution">
    <text evidence="5">The sequence shown here is derived from an EMBL/GenBank/DDBJ whole genome shotgun (WGS) entry which is preliminary data.</text>
</comment>
<dbReference type="RefSeq" id="WP_149102254.1">
    <property type="nucleotide sequence ID" value="NZ_VTFT01000001.1"/>
</dbReference>
<dbReference type="PANTHER" id="PTHR43596:SF1">
    <property type="entry name" value="ADP,ATP CARRIER PROTEIN"/>
    <property type="match status" value="1"/>
</dbReference>
<feature type="transmembrane region" description="Helical" evidence="4">
    <location>
        <begin position="323"/>
        <end position="343"/>
    </location>
</feature>
<keyword evidence="6" id="KW-1185">Reference proteome</keyword>
<evidence type="ECO:0000313" key="5">
    <source>
        <dbReference type="EMBL" id="TYT25704.1"/>
    </source>
</evidence>
<feature type="transmembrane region" description="Helical" evidence="4">
    <location>
        <begin position="172"/>
        <end position="194"/>
    </location>
</feature>
<dbReference type="AlphaFoldDB" id="A0A5D4XNM6"/>
<sequence length="460" mass="50253">MSSTDDNHARQGRAARLRMALAESPPLLWSFLYFFCLLSGYYVLRPVREAMAASSDVEAVFPPALIAFFAGRGVALGEFTLQFIFTAVFLIMLLLQPVYGWLVSRFARRVFLPVIYGFFIATLLVFYAMFDSGVAGRGLAFILWITVFNLFAVAVFWSFMADVYSNTEARRYYGYIGAAGTIGAFTGPILTRALVQTVGIANMMLVSAALLVVCVVCILRLRRYAVLREAERRLVSGEKPMGGEILAGLKLIVSEPLLRWLALMVVLGVGIGTLLYNEQNRIARTAFATAEERAAFFSTLDLAVNSLTLVVQLLVTRALMSRFGIAPALLIPGAAIILGFSILSASPLPLMVAIVQVVTRASEFSLAKPARETIYTRVGREWRYKAGAAIDTVVYRGGDLTFVWVHKFLAAFGSNVVFGAGLVIASAMTFSAWRLLREEAKLPSERAPRGDARSGDGAPA</sequence>
<reference evidence="5 6" key="1">
    <citation type="submission" date="2019-08" db="EMBL/GenBank/DDBJ databases">
        <title>Luteimonas viscosus sp. nov., isolated from soil of a sunflower field.</title>
        <authorList>
            <person name="Jianli Z."/>
            <person name="Ying Z."/>
        </authorList>
    </citation>
    <scope>NUCLEOTIDE SEQUENCE [LARGE SCALE GENOMIC DNA]</scope>
    <source>
        <strain evidence="5 6">XBU10</strain>
    </source>
</reference>
<dbReference type="SUPFAM" id="SSF103473">
    <property type="entry name" value="MFS general substrate transporter"/>
    <property type="match status" value="1"/>
</dbReference>
<keyword evidence="2 4" id="KW-1133">Transmembrane helix</keyword>
<feature type="transmembrane region" description="Helical" evidence="4">
    <location>
        <begin position="141"/>
        <end position="160"/>
    </location>
</feature>
<evidence type="ECO:0000256" key="3">
    <source>
        <dbReference type="ARBA" id="ARBA00023136"/>
    </source>
</evidence>
<dbReference type="OrthoDB" id="199378at2"/>
<feature type="transmembrane region" description="Helical" evidence="4">
    <location>
        <begin position="56"/>
        <end position="75"/>
    </location>
</feature>
<accession>A0A5D4XNM6</accession>
<dbReference type="Pfam" id="PF07690">
    <property type="entry name" value="MFS_1"/>
    <property type="match status" value="1"/>
</dbReference>
<dbReference type="Gene3D" id="1.20.1250.20">
    <property type="entry name" value="MFS general substrate transporter like domains"/>
    <property type="match status" value="1"/>
</dbReference>